<evidence type="ECO:0000313" key="1">
    <source>
        <dbReference type="EMBL" id="BAW80386.1"/>
    </source>
</evidence>
<gene>
    <name evidence="1" type="ORF">TAO_1016</name>
</gene>
<dbReference type="AlphaFoldDB" id="A0A1Q2SMM4"/>
<dbReference type="EMBL" id="AP014836">
    <property type="protein sequence ID" value="BAW80386.1"/>
    <property type="molecule type" value="Genomic_DNA"/>
</dbReference>
<dbReference type="KEGG" id="ntt:TAO_1016"/>
<accession>A0A1Q2SMM4</accession>
<dbReference type="Pfam" id="PF02585">
    <property type="entry name" value="PIG-L"/>
    <property type="match status" value="1"/>
</dbReference>
<proteinExistence type="predicted"/>
<dbReference type="Proteomes" id="UP000243679">
    <property type="component" value="Chromosome"/>
</dbReference>
<sequence length="201" mass="22907">MGGTVVKKIMQGAQITSVILTDGRRSSNPFQWPEERMASIRKQEAMNAALILGVKEVIFFDLPKLTDNLHYNLAKERLGTLIKQLQPDEVYFPHEYLDRHPTHQLAGKITRECLENSLSLAAMWAYEVWGLFPTWDRTEYIDDQVGKKIQAIEAHKSQVASIPYGEAVIGLNRWRAVFENPQQATTKGIFAEVFLLMSPTF</sequence>
<protein>
    <submittedName>
        <fullName evidence="1">LmbE family protein</fullName>
    </submittedName>
</protein>
<dbReference type="InterPro" id="IPR003737">
    <property type="entry name" value="GlcNAc_PI_deacetylase-related"/>
</dbReference>
<dbReference type="InterPro" id="IPR024078">
    <property type="entry name" value="LmbE-like_dom_sf"/>
</dbReference>
<organism evidence="1 2">
    <name type="scientific">Candidatus Nitrosoglobus terrae</name>
    <dbReference type="NCBI Taxonomy" id="1630141"/>
    <lineage>
        <taxon>Bacteria</taxon>
        <taxon>Pseudomonadati</taxon>
        <taxon>Pseudomonadota</taxon>
        <taxon>Gammaproteobacteria</taxon>
        <taxon>Chromatiales</taxon>
        <taxon>Chromatiaceae</taxon>
        <taxon>Candidatus Nitrosoglobus</taxon>
    </lineage>
</organism>
<reference evidence="1 2" key="1">
    <citation type="journal article" date="2017" name="ISME J.">
        <title>An acid-tolerant ammonia-oxidizing ?-proteobacterium from soil.</title>
        <authorList>
            <person name="Hayatsu M."/>
            <person name="Tago K."/>
            <person name="Uchiyama I."/>
            <person name="Toyoda A."/>
            <person name="Wang Y."/>
            <person name="Shimomura Y."/>
            <person name="Okubo T."/>
            <person name="Kurisu F."/>
            <person name="Hirono Y."/>
            <person name="Nonaka K."/>
            <person name="Akiyama H."/>
            <person name="Itoh T."/>
            <person name="Takami H."/>
        </authorList>
    </citation>
    <scope>NUCLEOTIDE SEQUENCE [LARGE SCALE GENOMIC DNA]</scope>
    <source>
        <strain evidence="1 2">TAO100</strain>
    </source>
</reference>
<evidence type="ECO:0000313" key="2">
    <source>
        <dbReference type="Proteomes" id="UP000243679"/>
    </source>
</evidence>
<dbReference type="Gene3D" id="3.40.50.10320">
    <property type="entry name" value="LmbE-like"/>
    <property type="match status" value="1"/>
</dbReference>
<name>A0A1Q2SMM4_9GAMM</name>
<keyword evidence="2" id="KW-1185">Reference proteome</keyword>
<dbReference type="SUPFAM" id="SSF102588">
    <property type="entry name" value="LmbE-like"/>
    <property type="match status" value="1"/>
</dbReference>